<dbReference type="PIRSF" id="PIRSF000112">
    <property type="entry name" value="Glycerol_dehydrogenase"/>
    <property type="match status" value="1"/>
</dbReference>
<keyword evidence="11" id="KW-1185">Reference proteome</keyword>
<comment type="pathway">
    <text evidence="5">Polyol metabolism; glycerol fermentation; glycerone phosphate from glycerol (oxidative route): step 1/2.</text>
</comment>
<keyword evidence="4" id="KW-0520">NAD</keyword>
<dbReference type="EC" id="1.1.1.6" evidence="6"/>
<protein>
    <recommendedName>
        <fullName evidence="7">Glycerol dehydrogenase</fullName>
        <ecNumber evidence="6">1.1.1.6</ecNumber>
    </recommendedName>
</protein>
<proteinExistence type="inferred from homology"/>
<evidence type="ECO:0000256" key="7">
    <source>
        <dbReference type="ARBA" id="ARBA00040132"/>
    </source>
</evidence>
<feature type="domain" description="Alcohol dehydrogenase iron-type/glycerol dehydrogenase GldA" evidence="9">
    <location>
        <begin position="8"/>
        <end position="155"/>
    </location>
</feature>
<dbReference type="Pfam" id="PF00465">
    <property type="entry name" value="Fe-ADH"/>
    <property type="match status" value="1"/>
</dbReference>
<evidence type="ECO:0000256" key="8">
    <source>
        <dbReference type="ARBA" id="ARBA00049006"/>
    </source>
</evidence>
<evidence type="ECO:0000256" key="5">
    <source>
        <dbReference type="ARBA" id="ARBA00037918"/>
    </source>
</evidence>
<dbReference type="GO" id="GO:0008888">
    <property type="term" value="F:glycerol dehydrogenase (NAD+) activity"/>
    <property type="evidence" value="ECO:0007669"/>
    <property type="project" value="UniProtKB-EC"/>
</dbReference>
<name>A0ABS4QBM8_9NOCA</name>
<organism evidence="10 11">
    <name type="scientific">Nocardia goodfellowii</name>
    <dbReference type="NCBI Taxonomy" id="882446"/>
    <lineage>
        <taxon>Bacteria</taxon>
        <taxon>Bacillati</taxon>
        <taxon>Actinomycetota</taxon>
        <taxon>Actinomycetes</taxon>
        <taxon>Mycobacteriales</taxon>
        <taxon>Nocardiaceae</taxon>
        <taxon>Nocardia</taxon>
    </lineage>
</organism>
<dbReference type="Proteomes" id="UP001519325">
    <property type="component" value="Unassembled WGS sequence"/>
</dbReference>
<evidence type="ECO:0000256" key="3">
    <source>
        <dbReference type="ARBA" id="ARBA00023002"/>
    </source>
</evidence>
<dbReference type="CDD" id="cd08170">
    <property type="entry name" value="GlyDH"/>
    <property type="match status" value="1"/>
</dbReference>
<evidence type="ECO:0000313" key="11">
    <source>
        <dbReference type="Proteomes" id="UP001519325"/>
    </source>
</evidence>
<evidence type="ECO:0000256" key="2">
    <source>
        <dbReference type="ARBA" id="ARBA00022723"/>
    </source>
</evidence>
<dbReference type="InterPro" id="IPR016205">
    <property type="entry name" value="Glycerol_DH"/>
</dbReference>
<evidence type="ECO:0000256" key="6">
    <source>
        <dbReference type="ARBA" id="ARBA00039147"/>
    </source>
</evidence>
<dbReference type="RefSeq" id="WP_209887298.1">
    <property type="nucleotide sequence ID" value="NZ_JAGGMR010000001.1"/>
</dbReference>
<sequence>MLSVFSSPGHYVQGRDATAALGGELARLGIGGPLLIVAGPSAVRLLSEQWDRSLTEAKITYTVHRFGGECSRGEIARITAAVQEQGSAAVLGAGGGKVIDAARAVAADLELPMISCPTTASSDAPCSALSVIYTDAGEFEEYKLVARNPALVLVDISAVVQAPARLLTSGMGDALATWFEARTCVAGHVRNMRGGASTRSAVALAELCYRTLLADGADALTAVETRTVTPALERIVEANTLLSGLGFESSGLAAAHAVHNGLTAAPRTHPFLHGEKVAFGVLTQLVLEGAPAAEISTVLAFCASVGLPVTLAALGLDDADRDTLSAIATRAVAPGETIHNEPFEVTAPLVLDALRAADALGRKTSDL</sequence>
<accession>A0ABS4QBM8</accession>
<comment type="catalytic activity">
    <reaction evidence="8">
        <text>glycerol + NAD(+) = dihydroxyacetone + NADH + H(+)</text>
        <dbReference type="Rhea" id="RHEA:13769"/>
        <dbReference type="ChEBI" id="CHEBI:15378"/>
        <dbReference type="ChEBI" id="CHEBI:16016"/>
        <dbReference type="ChEBI" id="CHEBI:17754"/>
        <dbReference type="ChEBI" id="CHEBI:57540"/>
        <dbReference type="ChEBI" id="CHEBI:57945"/>
        <dbReference type="EC" id="1.1.1.6"/>
    </reaction>
</comment>
<reference evidence="10 11" key="1">
    <citation type="submission" date="2021-03" db="EMBL/GenBank/DDBJ databases">
        <title>Sequencing the genomes of 1000 actinobacteria strains.</title>
        <authorList>
            <person name="Klenk H.-P."/>
        </authorList>
    </citation>
    <scope>NUCLEOTIDE SEQUENCE [LARGE SCALE GENOMIC DNA]</scope>
    <source>
        <strain evidence="10 11">DSM 45516</strain>
    </source>
</reference>
<comment type="similarity">
    <text evidence="1">Belongs to the iron-containing alcohol dehydrogenase family.</text>
</comment>
<dbReference type="PANTHER" id="PTHR43616">
    <property type="entry name" value="GLYCEROL DEHYDROGENASE"/>
    <property type="match status" value="1"/>
</dbReference>
<dbReference type="SUPFAM" id="SSF56796">
    <property type="entry name" value="Dehydroquinate synthase-like"/>
    <property type="match status" value="1"/>
</dbReference>
<dbReference type="Gene3D" id="1.20.1090.10">
    <property type="entry name" value="Dehydroquinate synthase-like - alpha domain"/>
    <property type="match status" value="1"/>
</dbReference>
<dbReference type="InterPro" id="IPR001670">
    <property type="entry name" value="ADH_Fe/GldA"/>
</dbReference>
<dbReference type="EMBL" id="JAGGMR010000001">
    <property type="protein sequence ID" value="MBP2189100.1"/>
    <property type="molecule type" value="Genomic_DNA"/>
</dbReference>
<evidence type="ECO:0000256" key="1">
    <source>
        <dbReference type="ARBA" id="ARBA00007358"/>
    </source>
</evidence>
<keyword evidence="3 10" id="KW-0560">Oxidoreductase</keyword>
<comment type="caution">
    <text evidence="10">The sequence shown here is derived from an EMBL/GenBank/DDBJ whole genome shotgun (WGS) entry which is preliminary data.</text>
</comment>
<dbReference type="InterPro" id="IPR018211">
    <property type="entry name" value="ADH_Fe_CS"/>
</dbReference>
<dbReference type="PROSITE" id="PS00060">
    <property type="entry name" value="ADH_IRON_2"/>
    <property type="match status" value="1"/>
</dbReference>
<keyword evidence="2" id="KW-0479">Metal-binding</keyword>
<evidence type="ECO:0000259" key="9">
    <source>
        <dbReference type="Pfam" id="PF00465"/>
    </source>
</evidence>
<dbReference type="PANTHER" id="PTHR43616:SF5">
    <property type="entry name" value="GLYCEROL DEHYDROGENASE 1"/>
    <property type="match status" value="1"/>
</dbReference>
<gene>
    <name evidence="10" type="ORF">BJ987_002001</name>
</gene>
<evidence type="ECO:0000256" key="4">
    <source>
        <dbReference type="ARBA" id="ARBA00023027"/>
    </source>
</evidence>
<dbReference type="Gene3D" id="3.40.50.1970">
    <property type="match status" value="1"/>
</dbReference>
<evidence type="ECO:0000313" key="10">
    <source>
        <dbReference type="EMBL" id="MBP2189100.1"/>
    </source>
</evidence>
<dbReference type="NCBIfam" id="NF006941">
    <property type="entry name" value="PRK09423.1"/>
    <property type="match status" value="1"/>
</dbReference>